<reference evidence="2" key="2">
    <citation type="journal article" date="2021" name="Microbiome">
        <title>Successional dynamics and alternative stable states in a saline activated sludge microbial community over 9 years.</title>
        <authorList>
            <person name="Wang Y."/>
            <person name="Ye J."/>
            <person name="Ju F."/>
            <person name="Liu L."/>
            <person name="Boyd J.A."/>
            <person name="Deng Y."/>
            <person name="Parks D.H."/>
            <person name="Jiang X."/>
            <person name="Yin X."/>
            <person name="Woodcroft B.J."/>
            <person name="Tyson G.W."/>
            <person name="Hugenholtz P."/>
            <person name="Polz M.F."/>
            <person name="Zhang T."/>
        </authorList>
    </citation>
    <scope>NUCLEOTIDE SEQUENCE</scope>
    <source>
        <strain evidence="2">HKST-UBA02</strain>
    </source>
</reference>
<sequence>MNGSTGLTSVGSIARVARILWIAFMISMVIHGVVPRFIPLEGEPMAGLDLVFWSAAGLLALGALGYRRWAFSDDALRRAVGMTPGSAPPTDAASRERRQLTLAQLALRHQIVILAILDGISVIGLVDAILTQDPSAAFAFAGVALALALTSYPRVTEVVERSKAWG</sequence>
<feature type="transmembrane region" description="Helical" evidence="1">
    <location>
        <begin position="136"/>
        <end position="155"/>
    </location>
</feature>
<feature type="transmembrane region" description="Helical" evidence="1">
    <location>
        <begin position="111"/>
        <end position="130"/>
    </location>
</feature>
<feature type="transmembrane region" description="Helical" evidence="1">
    <location>
        <begin position="50"/>
        <end position="69"/>
    </location>
</feature>
<keyword evidence="1" id="KW-0812">Transmembrane</keyword>
<gene>
    <name evidence="2" type="ORF">KDA27_09780</name>
</gene>
<comment type="caution">
    <text evidence="2">The sequence shown here is derived from an EMBL/GenBank/DDBJ whole genome shotgun (WGS) entry which is preliminary data.</text>
</comment>
<proteinExistence type="predicted"/>
<protein>
    <submittedName>
        <fullName evidence="2">Uncharacterized protein</fullName>
    </submittedName>
</protein>
<dbReference type="Proteomes" id="UP000739538">
    <property type="component" value="Unassembled WGS sequence"/>
</dbReference>
<evidence type="ECO:0000313" key="3">
    <source>
        <dbReference type="Proteomes" id="UP000739538"/>
    </source>
</evidence>
<feature type="transmembrane region" description="Helical" evidence="1">
    <location>
        <begin position="19"/>
        <end position="38"/>
    </location>
</feature>
<dbReference type="EMBL" id="JAGQHS010000041">
    <property type="protein sequence ID" value="MCA9756080.1"/>
    <property type="molecule type" value="Genomic_DNA"/>
</dbReference>
<dbReference type="AlphaFoldDB" id="A0A956SD53"/>
<reference evidence="2" key="1">
    <citation type="submission" date="2020-04" db="EMBL/GenBank/DDBJ databases">
        <authorList>
            <person name="Zhang T."/>
        </authorList>
    </citation>
    <scope>NUCLEOTIDE SEQUENCE</scope>
    <source>
        <strain evidence="2">HKST-UBA02</strain>
    </source>
</reference>
<name>A0A956SD53_UNCEI</name>
<organism evidence="2 3">
    <name type="scientific">Eiseniibacteriota bacterium</name>
    <dbReference type="NCBI Taxonomy" id="2212470"/>
    <lineage>
        <taxon>Bacteria</taxon>
        <taxon>Candidatus Eiseniibacteriota</taxon>
    </lineage>
</organism>
<keyword evidence="1" id="KW-0472">Membrane</keyword>
<evidence type="ECO:0000256" key="1">
    <source>
        <dbReference type="SAM" id="Phobius"/>
    </source>
</evidence>
<keyword evidence="1" id="KW-1133">Transmembrane helix</keyword>
<accession>A0A956SD53</accession>
<evidence type="ECO:0000313" key="2">
    <source>
        <dbReference type="EMBL" id="MCA9756080.1"/>
    </source>
</evidence>